<sequence length="364" mass="41448">MTKNLFKSVLIGFFLFNSLTAAAVQGYWRYDEYLNSHPDEKKLTDSLIDTVRKKPVPITLKQKKPVSISVVFPGQQVSDYWTRNLKAFELRLDELGIKYEINHVFTRPNMDVRQQSQSLMQALKNNTDYLVFTLDSTRHRKFIERVLHSAKTKVILQNITTPVKAWGNTQPMMYVGFDHELGALQLAHYFKKKYPHGARYSILYFSQGFISQARGDTFSNDLKKDPSFHLESSYYTDATEESGYQATLDNLAHHPNLDFIYACSTDVALGAVNALKKRKRNDIEVNGWGGGSAELDAIASGDLTATVMRMNDDTGVAMAEAIKLDLEHRPIPLVYSGDLVVVSKDDSPKRIEELKQRAFRYSDR</sequence>
<dbReference type="EMBL" id="RJVQ01000001">
    <property type="protein sequence ID" value="RQW64784.1"/>
    <property type="molecule type" value="Genomic_DNA"/>
</dbReference>
<dbReference type="InterPro" id="IPR028082">
    <property type="entry name" value="Peripla_BP_I"/>
</dbReference>
<proteinExistence type="inferred from homology"/>
<evidence type="ECO:0000256" key="3">
    <source>
        <dbReference type="ARBA" id="ARBA00022181"/>
    </source>
</evidence>
<dbReference type="RefSeq" id="WP_124935434.1">
    <property type="nucleotide sequence ID" value="NZ_RJVQ01000001.1"/>
</dbReference>
<feature type="domain" description="Periplasmic binding protein" evidence="6">
    <location>
        <begin position="70"/>
        <end position="322"/>
    </location>
</feature>
<comment type="caution">
    <text evidence="7">The sequence shown here is derived from an EMBL/GenBank/DDBJ whole genome shotgun (WGS) entry which is preliminary data.</text>
</comment>
<accession>A0A3N9TLC1</accession>
<comment type="subcellular location">
    <subcellularLocation>
        <location evidence="1">Cell envelope</location>
    </subcellularLocation>
</comment>
<dbReference type="GO" id="GO:0030246">
    <property type="term" value="F:carbohydrate binding"/>
    <property type="evidence" value="ECO:0007669"/>
    <property type="project" value="UniProtKB-ARBA"/>
</dbReference>
<reference evidence="7 8" key="1">
    <citation type="submission" date="2018-11" db="EMBL/GenBank/DDBJ databases">
        <title>Vibrio LJC006 sp. nov., isolated from seawater during the bloom of the enteromorpha.</title>
        <authorList>
            <person name="Liang J."/>
        </authorList>
    </citation>
    <scope>NUCLEOTIDE SEQUENCE [LARGE SCALE GENOMIC DNA]</scope>
    <source>
        <strain evidence="7 8">LJC006</strain>
    </source>
</reference>
<keyword evidence="4 5" id="KW-0732">Signal</keyword>
<dbReference type="Gene3D" id="3.40.50.2300">
    <property type="match status" value="2"/>
</dbReference>
<protein>
    <recommendedName>
        <fullName evidence="3">Autoinducer 2-binding periplasmic protein LuxP</fullName>
    </recommendedName>
</protein>
<dbReference type="GO" id="GO:0055085">
    <property type="term" value="P:transmembrane transport"/>
    <property type="evidence" value="ECO:0007669"/>
    <property type="project" value="UniProtKB-ARBA"/>
</dbReference>
<evidence type="ECO:0000313" key="7">
    <source>
        <dbReference type="EMBL" id="RQW64784.1"/>
    </source>
</evidence>
<organism evidence="7 8">
    <name type="scientific">Vibrio viridaestus</name>
    <dbReference type="NCBI Taxonomy" id="2487322"/>
    <lineage>
        <taxon>Bacteria</taxon>
        <taxon>Pseudomonadati</taxon>
        <taxon>Pseudomonadota</taxon>
        <taxon>Gammaproteobacteria</taxon>
        <taxon>Vibrionales</taxon>
        <taxon>Vibrionaceae</taxon>
        <taxon>Vibrio</taxon>
    </lineage>
</organism>
<dbReference type="PANTHER" id="PTHR46847:SF1">
    <property type="entry name" value="D-ALLOSE-BINDING PERIPLASMIC PROTEIN-RELATED"/>
    <property type="match status" value="1"/>
</dbReference>
<dbReference type="CDD" id="cd06303">
    <property type="entry name" value="PBP1_LuxPQ_Quorum_Sensing"/>
    <property type="match status" value="1"/>
</dbReference>
<dbReference type="SUPFAM" id="SSF53822">
    <property type="entry name" value="Periplasmic binding protein-like I"/>
    <property type="match status" value="1"/>
</dbReference>
<evidence type="ECO:0000256" key="2">
    <source>
        <dbReference type="ARBA" id="ARBA00007639"/>
    </source>
</evidence>
<gene>
    <name evidence="7" type="ORF">EES38_01685</name>
</gene>
<dbReference type="OrthoDB" id="9784024at2"/>
<dbReference type="AlphaFoldDB" id="A0A3N9TLC1"/>
<evidence type="ECO:0000259" key="6">
    <source>
        <dbReference type="Pfam" id="PF13407"/>
    </source>
</evidence>
<dbReference type="InterPro" id="IPR025997">
    <property type="entry name" value="SBP_2_dom"/>
</dbReference>
<evidence type="ECO:0000256" key="4">
    <source>
        <dbReference type="ARBA" id="ARBA00022729"/>
    </source>
</evidence>
<feature type="chain" id="PRO_5018333714" description="Autoinducer 2-binding periplasmic protein LuxP" evidence="5">
    <location>
        <begin position="24"/>
        <end position="364"/>
    </location>
</feature>
<comment type="similarity">
    <text evidence="2">Belongs to the bacterial solute-binding protein 2 family.</text>
</comment>
<evidence type="ECO:0000313" key="8">
    <source>
        <dbReference type="Proteomes" id="UP000281112"/>
    </source>
</evidence>
<feature type="signal peptide" evidence="5">
    <location>
        <begin position="1"/>
        <end position="23"/>
    </location>
</feature>
<dbReference type="GO" id="GO:0030313">
    <property type="term" value="C:cell envelope"/>
    <property type="evidence" value="ECO:0007669"/>
    <property type="project" value="UniProtKB-SubCell"/>
</dbReference>
<name>A0A3N9TLC1_9VIBR</name>
<dbReference type="Pfam" id="PF13407">
    <property type="entry name" value="Peripla_BP_4"/>
    <property type="match status" value="1"/>
</dbReference>
<evidence type="ECO:0000256" key="5">
    <source>
        <dbReference type="SAM" id="SignalP"/>
    </source>
</evidence>
<evidence type="ECO:0000256" key="1">
    <source>
        <dbReference type="ARBA" id="ARBA00004196"/>
    </source>
</evidence>
<dbReference type="PANTHER" id="PTHR46847">
    <property type="entry name" value="D-ALLOSE-BINDING PERIPLASMIC PROTEIN-RELATED"/>
    <property type="match status" value="1"/>
</dbReference>
<keyword evidence="8" id="KW-1185">Reference proteome</keyword>
<dbReference type="Proteomes" id="UP000281112">
    <property type="component" value="Unassembled WGS sequence"/>
</dbReference>